<organism evidence="2 3">
    <name type="scientific">Shewanella subflava</name>
    <dbReference type="NCBI Taxonomy" id="2986476"/>
    <lineage>
        <taxon>Bacteria</taxon>
        <taxon>Pseudomonadati</taxon>
        <taxon>Pseudomonadota</taxon>
        <taxon>Gammaproteobacteria</taxon>
        <taxon>Alteromonadales</taxon>
        <taxon>Shewanellaceae</taxon>
        <taxon>Shewanella</taxon>
    </lineage>
</organism>
<gene>
    <name evidence="2" type="ORF">OHT75_12545</name>
</gene>
<dbReference type="EMBL" id="JAPDMX010000028">
    <property type="protein sequence ID" value="MCW3173311.1"/>
    <property type="molecule type" value="Genomic_DNA"/>
</dbReference>
<evidence type="ECO:0000313" key="2">
    <source>
        <dbReference type="EMBL" id="MCW3173311.1"/>
    </source>
</evidence>
<feature type="transmembrane region" description="Helical" evidence="1">
    <location>
        <begin position="73"/>
        <end position="91"/>
    </location>
</feature>
<reference evidence="2" key="1">
    <citation type="submission" date="2022-10" db="EMBL/GenBank/DDBJ databases">
        <title>Shewanella flava sp. nov, isolated from the estuary of the Fenhe River into the Yellow River.</title>
        <authorList>
            <person name="Li Y."/>
        </authorList>
    </citation>
    <scope>NUCLEOTIDE SEQUENCE</scope>
    <source>
        <strain evidence="2">FYR11-62</strain>
    </source>
</reference>
<dbReference type="PANTHER" id="PTHR28008">
    <property type="entry name" value="DOMAIN PROTEIN, PUTATIVE (AFU_ORTHOLOGUE AFUA_3G10980)-RELATED"/>
    <property type="match status" value="1"/>
</dbReference>
<feature type="transmembrane region" description="Helical" evidence="1">
    <location>
        <begin position="7"/>
        <end position="28"/>
    </location>
</feature>
<dbReference type="RefSeq" id="WP_264727098.1">
    <property type="nucleotide sequence ID" value="NZ_JAPDMX010000028.1"/>
</dbReference>
<protein>
    <submittedName>
        <fullName evidence="2">VanZ family protein</fullName>
    </submittedName>
</protein>
<dbReference type="NCBIfam" id="NF037970">
    <property type="entry name" value="vanZ_1"/>
    <property type="match status" value="1"/>
</dbReference>
<evidence type="ECO:0000256" key="1">
    <source>
        <dbReference type="SAM" id="Phobius"/>
    </source>
</evidence>
<name>A0ABT3IB86_9GAMM</name>
<evidence type="ECO:0000313" key="3">
    <source>
        <dbReference type="Proteomes" id="UP001163714"/>
    </source>
</evidence>
<proteinExistence type="predicted"/>
<keyword evidence="1" id="KW-0812">Transmembrane</keyword>
<feature type="transmembrane region" description="Helical" evidence="1">
    <location>
        <begin position="111"/>
        <end position="131"/>
    </location>
</feature>
<comment type="caution">
    <text evidence="2">The sequence shown here is derived from an EMBL/GenBank/DDBJ whole genome shotgun (WGS) entry which is preliminary data.</text>
</comment>
<keyword evidence="3" id="KW-1185">Reference proteome</keyword>
<keyword evidence="1" id="KW-0472">Membrane</keyword>
<keyword evidence="1" id="KW-1133">Transmembrane helix</keyword>
<accession>A0ABT3IB86</accession>
<sequence length="140" mass="15454">MLSSRFYVLSVLMAGAFLGFIIWIIYLANTGASSVFFDLIKHIPYGDKVGHCLLFGTLTFLANLTLKFNTITLGRVSAYIGSCLVAVFVLVEEISQGFIPSRTLDGADLLADALGIALFSYFSWLTHRFILSSYQGKNHE</sequence>
<dbReference type="Proteomes" id="UP001163714">
    <property type="component" value="Unassembled WGS sequence"/>
</dbReference>
<dbReference type="PANTHER" id="PTHR28008:SF1">
    <property type="entry name" value="DOMAIN PROTEIN, PUTATIVE (AFU_ORTHOLOGUE AFUA_3G10980)-RELATED"/>
    <property type="match status" value="1"/>
</dbReference>
<feature type="transmembrane region" description="Helical" evidence="1">
    <location>
        <begin position="48"/>
        <end position="66"/>
    </location>
</feature>